<dbReference type="GeneID" id="27137793"/>
<reference evidence="2" key="1">
    <citation type="submission" date="2016-01" db="EMBL/GenBank/DDBJ databases">
        <authorList>
            <person name="Manzoor S."/>
        </authorList>
    </citation>
    <scope>NUCLEOTIDE SEQUENCE [LARGE SCALE GENOMIC DNA]</scope>
    <source>
        <strain evidence="2">Methanoculleus sp MAB1</strain>
    </source>
</reference>
<gene>
    <name evidence="2" type="ORF">MMAB1_2070</name>
</gene>
<dbReference type="KEGG" id="mema:MMAB1_2070"/>
<dbReference type="GeneID" id="13355993"/>
<accession>A0A0X3BMN5</accession>
<dbReference type="OMA" id="GQYKMGF"/>
<dbReference type="AlphaFoldDB" id="A0A0X3BMN5"/>
<organism evidence="2 3">
    <name type="scientific">Methanoculleus bourgensis</name>
    <dbReference type="NCBI Taxonomy" id="83986"/>
    <lineage>
        <taxon>Archaea</taxon>
        <taxon>Methanobacteriati</taxon>
        <taxon>Methanobacteriota</taxon>
        <taxon>Stenosarchaea group</taxon>
        <taxon>Methanomicrobia</taxon>
        <taxon>Methanomicrobiales</taxon>
        <taxon>Methanomicrobiaceae</taxon>
        <taxon>Methanoculleus</taxon>
    </lineage>
</organism>
<dbReference type="EMBL" id="LT158599">
    <property type="protein sequence ID" value="CVK33283.1"/>
    <property type="molecule type" value="Genomic_DNA"/>
</dbReference>
<proteinExistence type="predicted"/>
<dbReference type="RefSeq" id="WP_014867513.1">
    <property type="nucleotide sequence ID" value="NZ_JBMHJL010000194.1"/>
</dbReference>
<protein>
    <submittedName>
        <fullName evidence="2">Uncharacterized protein</fullName>
    </submittedName>
</protein>
<name>A0A0X3BMN5_9EURY</name>
<dbReference type="Proteomes" id="UP000069850">
    <property type="component" value="Chromosome 1"/>
</dbReference>
<evidence type="ECO:0000313" key="3">
    <source>
        <dbReference type="Proteomes" id="UP000069850"/>
    </source>
</evidence>
<evidence type="ECO:0000256" key="1">
    <source>
        <dbReference type="SAM" id="MobiDB-lite"/>
    </source>
</evidence>
<dbReference type="OrthoDB" id="104558at2157"/>
<evidence type="ECO:0000313" key="2">
    <source>
        <dbReference type="EMBL" id="CVK33283.1"/>
    </source>
</evidence>
<feature type="region of interest" description="Disordered" evidence="1">
    <location>
        <begin position="32"/>
        <end position="54"/>
    </location>
</feature>
<sequence length="189" mass="20573">MKKVLYLVIACVAVGALILVGADVLSNPGLQGAGKEMPGEVPESQTPCSADGPREDTPYIEIHRAGGRSVFLYPDDSGYPAIEAECREQIQSISGQYKMGFSSAELEAMKQNGTYVAMNFSVPTTFETSYLVGGLLKVITVNEAIIFLDLEGYPETMIITRADDKSGVWDTSRNRRELRDLVAPVMQES</sequence>